<evidence type="ECO:0000313" key="2">
    <source>
        <dbReference type="EMBL" id="XCO00382.1"/>
    </source>
</evidence>
<dbReference type="EMBL" id="PP965498">
    <property type="protein sequence ID" value="XCO00382.1"/>
    <property type="molecule type" value="Genomic_DNA"/>
</dbReference>
<proteinExistence type="predicted"/>
<dbReference type="EMBL" id="PP965497">
    <property type="protein sequence ID" value="XCO00282.1"/>
    <property type="molecule type" value="Genomic_DNA"/>
</dbReference>
<sequence length="228" mass="26271">MASLNQLTSEIAHSIGQPNNHAVRENIKSSIIHTRNELIRHSYTQHGYSDRVLNYRYKVSLVDIKDGDVELPDNLNILIENIKRTEQKVPRPVRLTNNLPFMRISSVGYKTNTEFPFVKETSARFTSALPGMGGLPCYDYINDYVYLFNLKGKFIDLNKMIIEAPFENPSLVEKLNGDAGEFSELYGDDNEWFLPEDMVGQIKDILLKRENLQQIRETNEVDGYHQTK</sequence>
<accession>A0AAU8MHH1</accession>
<evidence type="ECO:0000313" key="1">
    <source>
        <dbReference type="EMBL" id="XCO00282.1"/>
    </source>
</evidence>
<dbReference type="EMBL" id="PP965499">
    <property type="protein sequence ID" value="XCO00479.1"/>
    <property type="molecule type" value="Genomic_DNA"/>
</dbReference>
<dbReference type="Pfam" id="PF25702">
    <property type="entry name" value="CrAss_Ring_2"/>
    <property type="match status" value="1"/>
</dbReference>
<name>A0AAU8MHH1_9CAUD</name>
<organism evidence="2">
    <name type="scientific">Geladintestivirus 1</name>
    <dbReference type="NCBI Taxonomy" id="3233133"/>
    <lineage>
        <taxon>Viruses</taxon>
        <taxon>Duplodnaviria</taxon>
        <taxon>Heunggongvirae</taxon>
        <taxon>Uroviricota</taxon>
        <taxon>Caudoviricetes</taxon>
        <taxon>Crassvirales</taxon>
    </lineage>
</organism>
<protein>
    <submittedName>
        <fullName evidence="2">Structural protein</fullName>
    </submittedName>
</protein>
<evidence type="ECO:0000313" key="3">
    <source>
        <dbReference type="EMBL" id="XCO00479.1"/>
    </source>
</evidence>
<reference evidence="2" key="1">
    <citation type="submission" date="2024-06" db="EMBL/GenBank/DDBJ databases">
        <title>Intestivirid acquisition increases across infancy in a wild primate population.</title>
        <authorList>
            <person name="Schneider-Creas I.A."/>
            <person name="Moya I.L."/>
            <person name="Chiou K.L."/>
            <person name="Baniel A."/>
            <person name="Azanaw Haile A."/>
            <person name="Kebede F."/>
            <person name="Abebe B."/>
            <person name="Snyder-Mackler N."/>
            <person name="Varsani A."/>
        </authorList>
    </citation>
    <scope>NUCLEOTIDE SEQUENCE</scope>
    <source>
        <strain evidence="1">Int_RNL_2016_0117_DIX</strain>
        <strain evidence="3">Int_RNL_2017_0546_COW</strain>
        <strain evidence="2">Int_RNL_2018_0945_COW</strain>
    </source>
</reference>
<dbReference type="InterPro" id="IPR057878">
    <property type="entry name" value="CrAss_Ring_2"/>
</dbReference>